<gene>
    <name evidence="1" type="ORF">GCM10011363_45490</name>
</gene>
<dbReference type="PANTHER" id="PTHR12526">
    <property type="entry name" value="GLYCOSYLTRANSFERASE"/>
    <property type="match status" value="1"/>
</dbReference>
<evidence type="ECO:0008006" key="3">
    <source>
        <dbReference type="Google" id="ProtNLM"/>
    </source>
</evidence>
<dbReference type="EMBL" id="BMFC01000031">
    <property type="protein sequence ID" value="GGC23841.1"/>
    <property type="molecule type" value="Genomic_DNA"/>
</dbReference>
<accession>A0ABQ1LET2</accession>
<keyword evidence="2" id="KW-1185">Reference proteome</keyword>
<name>A0ABQ1LET2_9RHOB</name>
<evidence type="ECO:0000313" key="1">
    <source>
        <dbReference type="EMBL" id="GGC23841.1"/>
    </source>
</evidence>
<dbReference type="SUPFAM" id="SSF53756">
    <property type="entry name" value="UDP-Glycosyltransferase/glycogen phosphorylase"/>
    <property type="match status" value="1"/>
</dbReference>
<evidence type="ECO:0000313" key="2">
    <source>
        <dbReference type="Proteomes" id="UP000645462"/>
    </source>
</evidence>
<dbReference type="Pfam" id="PF13692">
    <property type="entry name" value="Glyco_trans_1_4"/>
    <property type="match status" value="1"/>
</dbReference>
<reference evidence="2" key="1">
    <citation type="journal article" date="2019" name="Int. J. Syst. Evol. Microbiol.">
        <title>The Global Catalogue of Microorganisms (GCM) 10K type strain sequencing project: providing services to taxonomists for standard genome sequencing and annotation.</title>
        <authorList>
            <consortium name="The Broad Institute Genomics Platform"/>
            <consortium name="The Broad Institute Genome Sequencing Center for Infectious Disease"/>
            <person name="Wu L."/>
            <person name="Ma J."/>
        </authorList>
    </citation>
    <scope>NUCLEOTIDE SEQUENCE [LARGE SCALE GENOMIC DNA]</scope>
    <source>
        <strain evidence="2">CGMCC 1.12478</strain>
    </source>
</reference>
<sequence>MKIALLGYLYGLGGIQTHTRILASELAARGHDVRVLTPQAMADHWGPLNAVPGAEVITYGGAMDAVRGFGLRGWADAIVVCGTGRAAMIGALRSGRNCKKIFFEVMSGRSSGPKDPRRMVHLGFDAIVGQGKPVQTRFCQEFRWRGPATTIPALGDQLEVGDRDPAAPLSRPVRMAYFGRLAEHKNVAHLVTEWEKFAQSGDTLDVWGHGDQETPLRAQVAAAGLANTIAIKGRYPDGSAYIDLLKEYDVTLLPTVGEEGAPLVLLESMACGVPFVANGMGGIPDYANPDSAITSGDIQEFIPAVRVILARVRAGTIDRARLQEHYRSIFSTSVLTDRWETFLSDTIAGEAPTA</sequence>
<protein>
    <recommendedName>
        <fullName evidence="3">Glycosyltransferase</fullName>
    </recommendedName>
</protein>
<proteinExistence type="predicted"/>
<comment type="caution">
    <text evidence="1">The sequence shown here is derived from an EMBL/GenBank/DDBJ whole genome shotgun (WGS) entry which is preliminary data.</text>
</comment>
<dbReference type="Gene3D" id="3.40.50.2000">
    <property type="entry name" value="Glycogen Phosphorylase B"/>
    <property type="match status" value="2"/>
</dbReference>
<dbReference type="Proteomes" id="UP000645462">
    <property type="component" value="Unassembled WGS sequence"/>
</dbReference>
<organism evidence="1 2">
    <name type="scientific">Marivita lacus</name>
    <dbReference type="NCBI Taxonomy" id="1323742"/>
    <lineage>
        <taxon>Bacteria</taxon>
        <taxon>Pseudomonadati</taxon>
        <taxon>Pseudomonadota</taxon>
        <taxon>Alphaproteobacteria</taxon>
        <taxon>Rhodobacterales</taxon>
        <taxon>Roseobacteraceae</taxon>
        <taxon>Marivita</taxon>
    </lineage>
</organism>